<protein>
    <recommendedName>
        <fullName evidence="4">DUF5658 domain-containing protein</fullName>
    </recommendedName>
</protein>
<keyword evidence="1" id="KW-1133">Transmembrane helix</keyword>
<gene>
    <name evidence="2" type="ORF">COV58_00770</name>
</gene>
<organism evidence="2 3">
    <name type="scientific">Candidatus Roizmanbacteria bacterium CG11_big_fil_rev_8_21_14_0_20_36_8</name>
    <dbReference type="NCBI Taxonomy" id="1974856"/>
    <lineage>
        <taxon>Bacteria</taxon>
        <taxon>Candidatus Roizmaniibacteriota</taxon>
    </lineage>
</organism>
<feature type="transmembrane region" description="Helical" evidence="1">
    <location>
        <begin position="43"/>
        <end position="65"/>
    </location>
</feature>
<keyword evidence="1" id="KW-0812">Transmembrane</keyword>
<dbReference type="EMBL" id="PCVM01000016">
    <property type="protein sequence ID" value="PIQ73753.1"/>
    <property type="molecule type" value="Genomic_DNA"/>
</dbReference>
<evidence type="ECO:0000256" key="1">
    <source>
        <dbReference type="SAM" id="Phobius"/>
    </source>
</evidence>
<keyword evidence="1" id="KW-0472">Membrane</keyword>
<reference evidence="2 3" key="1">
    <citation type="submission" date="2017-09" db="EMBL/GenBank/DDBJ databases">
        <title>Depth-based differentiation of microbial function through sediment-hosted aquifers and enrichment of novel symbionts in the deep terrestrial subsurface.</title>
        <authorList>
            <person name="Probst A.J."/>
            <person name="Ladd B."/>
            <person name="Jarett J.K."/>
            <person name="Geller-Mcgrath D.E."/>
            <person name="Sieber C.M."/>
            <person name="Emerson J.B."/>
            <person name="Anantharaman K."/>
            <person name="Thomas B.C."/>
            <person name="Malmstrom R."/>
            <person name="Stieglmeier M."/>
            <person name="Klingl A."/>
            <person name="Woyke T."/>
            <person name="Ryan C.M."/>
            <person name="Banfield J.F."/>
        </authorList>
    </citation>
    <scope>NUCLEOTIDE SEQUENCE [LARGE SCALE GENOMIC DNA]</scope>
    <source>
        <strain evidence="2">CG11_big_fil_rev_8_21_14_0_20_36_8</strain>
    </source>
</reference>
<comment type="caution">
    <text evidence="2">The sequence shown here is derived from an EMBL/GenBank/DDBJ whole genome shotgun (WGS) entry which is preliminary data.</text>
</comment>
<sequence length="101" mass="11787">MIKLLALADVLIVSLFAIKFNSLPVQIPLLYSNPWGEAQIVDVWYIILIPVIMNLIYFANSYLVKRLFSHKHIFESLFWYSNLIFIIGFTGVFFKIIFLVT</sequence>
<evidence type="ECO:0000313" key="2">
    <source>
        <dbReference type="EMBL" id="PIQ73753.1"/>
    </source>
</evidence>
<evidence type="ECO:0008006" key="4">
    <source>
        <dbReference type="Google" id="ProtNLM"/>
    </source>
</evidence>
<proteinExistence type="predicted"/>
<feature type="transmembrane region" description="Helical" evidence="1">
    <location>
        <begin position="77"/>
        <end position="100"/>
    </location>
</feature>
<accession>A0A2M6IV32</accession>
<name>A0A2M6IV32_9BACT</name>
<dbReference type="Proteomes" id="UP000231056">
    <property type="component" value="Unassembled WGS sequence"/>
</dbReference>
<dbReference type="AlphaFoldDB" id="A0A2M6IV32"/>
<evidence type="ECO:0000313" key="3">
    <source>
        <dbReference type="Proteomes" id="UP000231056"/>
    </source>
</evidence>